<evidence type="ECO:0000256" key="1">
    <source>
        <dbReference type="SAM" id="MobiDB-lite"/>
    </source>
</evidence>
<dbReference type="KEGG" id="dmp:FAK_11670"/>
<dbReference type="EMBL" id="AP028679">
    <property type="protein sequence ID" value="BEQ14101.1"/>
    <property type="molecule type" value="Genomic_DNA"/>
</dbReference>
<name>A0AAU9EAE4_9BACT</name>
<feature type="region of interest" description="Disordered" evidence="1">
    <location>
        <begin position="90"/>
        <end position="111"/>
    </location>
</feature>
<reference evidence="3" key="1">
    <citation type="journal article" date="2023" name="Arch. Microbiol.">
        <title>Desulfoferula mesophilus gen. nov. sp. nov., a mesophilic sulfate-reducing bacterium isolated from a brackish lake sediment.</title>
        <authorList>
            <person name="Watanabe T."/>
            <person name="Yabe T."/>
            <person name="Tsuji J.M."/>
            <person name="Fukui M."/>
        </authorList>
    </citation>
    <scope>NUCLEOTIDE SEQUENCE [LARGE SCALE GENOMIC DNA]</scope>
    <source>
        <strain evidence="3">12FAK</strain>
    </source>
</reference>
<dbReference type="AlphaFoldDB" id="A0AAU9EAE4"/>
<protein>
    <submittedName>
        <fullName evidence="2">Uncharacterized protein</fullName>
    </submittedName>
</protein>
<gene>
    <name evidence="2" type="ORF">FAK_11670</name>
</gene>
<dbReference type="RefSeq" id="WP_338605828.1">
    <property type="nucleotide sequence ID" value="NZ_AP028679.1"/>
</dbReference>
<dbReference type="Proteomes" id="UP001366166">
    <property type="component" value="Chromosome"/>
</dbReference>
<keyword evidence="3" id="KW-1185">Reference proteome</keyword>
<sequence>MSKQVVSFDALASSLLSDARRAQVLLEVGPGRDRLDQARAILLLDGEQGIDIERINQEEPAVFLVRTSPERARRLVIALTENGFTRLKSIYPSRSGGKAAEPAESQELGRR</sequence>
<evidence type="ECO:0000313" key="2">
    <source>
        <dbReference type="EMBL" id="BEQ14101.1"/>
    </source>
</evidence>
<proteinExistence type="predicted"/>
<organism evidence="2 3">
    <name type="scientific">Desulfoferula mesophila</name>
    <dbReference type="NCBI Taxonomy" id="3058419"/>
    <lineage>
        <taxon>Bacteria</taxon>
        <taxon>Pseudomonadati</taxon>
        <taxon>Thermodesulfobacteriota</taxon>
        <taxon>Desulfarculia</taxon>
        <taxon>Desulfarculales</taxon>
        <taxon>Desulfarculaceae</taxon>
        <taxon>Desulfoferula</taxon>
    </lineage>
</organism>
<evidence type="ECO:0000313" key="3">
    <source>
        <dbReference type="Proteomes" id="UP001366166"/>
    </source>
</evidence>
<accession>A0AAU9EAE4</accession>